<dbReference type="Proteomes" id="UP000230731">
    <property type="component" value="Unassembled WGS sequence"/>
</dbReference>
<proteinExistence type="inferred from homology"/>
<evidence type="ECO:0000259" key="9">
    <source>
        <dbReference type="Pfam" id="PF00482"/>
    </source>
</evidence>
<reference evidence="11" key="1">
    <citation type="submission" date="2017-09" db="EMBL/GenBank/DDBJ databases">
        <title>Depth-based differentiation of microbial function through sediment-hosted aquifers and enrichment of novel symbionts in the deep terrestrial subsurface.</title>
        <authorList>
            <person name="Probst A.J."/>
            <person name="Ladd B."/>
            <person name="Jarett J.K."/>
            <person name="Geller-Mcgrath D.E."/>
            <person name="Sieber C.M.K."/>
            <person name="Emerson J.B."/>
            <person name="Anantharaman K."/>
            <person name="Thomas B.C."/>
            <person name="Malmstrom R."/>
            <person name="Stieglmeier M."/>
            <person name="Klingl A."/>
            <person name="Woyke T."/>
            <person name="Ryan C.M."/>
            <person name="Banfield J.F."/>
        </authorList>
    </citation>
    <scope>NUCLEOTIDE SEQUENCE [LARGE SCALE GENOMIC DNA]</scope>
</reference>
<dbReference type="GO" id="GO:0015628">
    <property type="term" value="P:protein secretion by the type II secretion system"/>
    <property type="evidence" value="ECO:0007669"/>
    <property type="project" value="TreeGrafter"/>
</dbReference>
<evidence type="ECO:0000313" key="10">
    <source>
        <dbReference type="EMBL" id="PIT98026.1"/>
    </source>
</evidence>
<evidence type="ECO:0000313" key="11">
    <source>
        <dbReference type="Proteomes" id="UP000230731"/>
    </source>
</evidence>
<evidence type="ECO:0000256" key="8">
    <source>
        <dbReference type="SAM" id="Phobius"/>
    </source>
</evidence>
<dbReference type="FunFam" id="1.20.81.30:FF:000001">
    <property type="entry name" value="Type II secretion system protein F"/>
    <property type="match status" value="2"/>
</dbReference>
<dbReference type="InterPro" id="IPR003004">
    <property type="entry name" value="GspF/PilC"/>
</dbReference>
<dbReference type="InterPro" id="IPR018076">
    <property type="entry name" value="T2SS_GspF_dom"/>
</dbReference>
<dbReference type="PANTHER" id="PTHR30012:SF4">
    <property type="entry name" value="MSHA BIOGENESIS PROTEIN MSHG"/>
    <property type="match status" value="1"/>
</dbReference>
<dbReference type="GO" id="GO:0005886">
    <property type="term" value="C:plasma membrane"/>
    <property type="evidence" value="ECO:0007669"/>
    <property type="project" value="UniProtKB-SubCell"/>
</dbReference>
<organism evidence="10 11">
    <name type="scientific">Candidatus Andersenbacteria bacterium CG10_big_fil_rev_8_21_14_0_10_54_11</name>
    <dbReference type="NCBI Taxonomy" id="1974485"/>
    <lineage>
        <taxon>Bacteria</taxon>
        <taxon>Candidatus Anderseniibacteriota</taxon>
    </lineage>
</organism>
<dbReference type="AlphaFoldDB" id="A0A2M6WZ25"/>
<feature type="transmembrane region" description="Helical" evidence="8">
    <location>
        <begin position="223"/>
        <end position="242"/>
    </location>
</feature>
<dbReference type="PRINTS" id="PR00812">
    <property type="entry name" value="BCTERIALGSPF"/>
</dbReference>
<keyword evidence="5 8" id="KW-0812">Transmembrane</keyword>
<evidence type="ECO:0000256" key="2">
    <source>
        <dbReference type="ARBA" id="ARBA00005745"/>
    </source>
</evidence>
<name>A0A2M6WZ25_9BACT</name>
<sequence>MPLYTFEGRNEKTGEVVRGVREAASHTALGEELLSGGILLTRYAQRSHKTQPSLLSLLTGRVPVIERQLFARYFALMLRAGLDVKGSLQALQQQTRSKPMGEALATMRESIERGQTLAESMQAFPRVFPPLFVSFIQVGESTGRLQESLEVLADQLQKEYELRRAVRGGLLYPAVIVVAMIAVGVAMMYFVIPRLVEIFEGFDVELPLPTRILIFLSNAVQHYWALLLLGVGAAGAAAVLLLRMQLVRSRLLHWLLLAPVVGPIMRQVNLARFSRNLGSLLGSGVPYLKALEVLGENTPHPSYARVITAARGSVKQGRELSAYLVDYPRLFPPIVVNVLKVGEKTGTLDQVLKETALFYEGEVDQTMKNLTSVMEPILMVLVGLAVGALAVSVISPIYDLVNVI</sequence>
<feature type="domain" description="Type II secretion system protein GspF" evidence="9">
    <location>
        <begin position="70"/>
        <end position="193"/>
    </location>
</feature>
<dbReference type="EMBL" id="PEZP01000036">
    <property type="protein sequence ID" value="PIT98026.1"/>
    <property type="molecule type" value="Genomic_DNA"/>
</dbReference>
<dbReference type="Pfam" id="PF00482">
    <property type="entry name" value="T2SSF"/>
    <property type="match status" value="2"/>
</dbReference>
<feature type="transmembrane region" description="Helical" evidence="8">
    <location>
        <begin position="377"/>
        <end position="398"/>
    </location>
</feature>
<evidence type="ECO:0000256" key="1">
    <source>
        <dbReference type="ARBA" id="ARBA00004429"/>
    </source>
</evidence>
<dbReference type="Gene3D" id="1.20.81.30">
    <property type="entry name" value="Type II secretion system (T2SS), domain F"/>
    <property type="match status" value="2"/>
</dbReference>
<comment type="caution">
    <text evidence="10">The sequence shown here is derived from an EMBL/GenBank/DDBJ whole genome shotgun (WGS) entry which is preliminary data.</text>
</comment>
<evidence type="ECO:0000256" key="4">
    <source>
        <dbReference type="ARBA" id="ARBA00022519"/>
    </source>
</evidence>
<dbReference type="InterPro" id="IPR042094">
    <property type="entry name" value="T2SS_GspF_sf"/>
</dbReference>
<protein>
    <recommendedName>
        <fullName evidence="9">Type II secretion system protein GspF domain-containing protein</fullName>
    </recommendedName>
</protein>
<keyword evidence="7 8" id="KW-0472">Membrane</keyword>
<evidence type="ECO:0000256" key="3">
    <source>
        <dbReference type="ARBA" id="ARBA00022475"/>
    </source>
</evidence>
<dbReference type="PANTHER" id="PTHR30012">
    <property type="entry name" value="GENERAL SECRETION PATHWAY PROTEIN"/>
    <property type="match status" value="1"/>
</dbReference>
<evidence type="ECO:0000256" key="6">
    <source>
        <dbReference type="ARBA" id="ARBA00022989"/>
    </source>
</evidence>
<keyword evidence="6 8" id="KW-1133">Transmembrane helix</keyword>
<keyword evidence="4" id="KW-0997">Cell inner membrane</keyword>
<gene>
    <name evidence="10" type="ORF">COT71_02955</name>
</gene>
<feature type="domain" description="Type II secretion system protein GspF" evidence="9">
    <location>
        <begin position="273"/>
        <end position="396"/>
    </location>
</feature>
<keyword evidence="3" id="KW-1003">Cell membrane</keyword>
<comment type="similarity">
    <text evidence="2">Belongs to the GSP F family.</text>
</comment>
<feature type="transmembrane region" description="Helical" evidence="8">
    <location>
        <begin position="170"/>
        <end position="192"/>
    </location>
</feature>
<accession>A0A2M6WZ25</accession>
<evidence type="ECO:0000256" key="5">
    <source>
        <dbReference type="ARBA" id="ARBA00022692"/>
    </source>
</evidence>
<evidence type="ECO:0000256" key="7">
    <source>
        <dbReference type="ARBA" id="ARBA00023136"/>
    </source>
</evidence>
<comment type="subcellular location">
    <subcellularLocation>
        <location evidence="1">Cell inner membrane</location>
        <topology evidence="1">Multi-pass membrane protein</topology>
    </subcellularLocation>
</comment>